<evidence type="ECO:0000313" key="2">
    <source>
        <dbReference type="EMBL" id="MBD2530988.1"/>
    </source>
</evidence>
<dbReference type="InterPro" id="IPR001387">
    <property type="entry name" value="Cro/C1-type_HTH"/>
</dbReference>
<protein>
    <submittedName>
        <fullName evidence="2">Helix-turn-helix transcriptional regulator</fullName>
    </submittedName>
</protein>
<comment type="caution">
    <text evidence="2">The sequence shown here is derived from an EMBL/GenBank/DDBJ whole genome shotgun (WGS) entry which is preliminary data.</text>
</comment>
<evidence type="ECO:0000313" key="3">
    <source>
        <dbReference type="Proteomes" id="UP000623440"/>
    </source>
</evidence>
<keyword evidence="3" id="KW-1185">Reference proteome</keyword>
<sequence>MGITISHNPNSRETNVAIDEESLEHSNTQLKKQIPLQDRVNKSEQNLELNYQDSAKPRQFKKASLFPDSKTNVAALSLVLYGVAEVLSQKMNLSWKSQVNNTFSYEKEAETGKGKIFYYVTDNPETPQPETLAEEAALVVIDEFDPRACAIHLIYCALVASLDKPWSGNFVIDDKQLLEYTGLVKRRDLCKHEKLSILYSLLRQPAQVLACIAWPKQEKAGAFTVADLKIWDISIIRDFETDKAGNNKLVGLKVIGQAGVWTKYFLNKSKYHYYTGIITKKTVQKLFSIGKQNAGAARMLVWLTFQIKPELQDCVMGKTLMEIAYGAEKVSTAEQDRQLRRQMADDLETDLKVVKEAGWQAELETGPAWLTSSKTAKRPIGYWNQILNSRWRFHLPAEAQERLTVDSNQLSANNIQPLSGNVIREARKAKGWSRAFFATTMEKSVSWVDAVETGTRQVSQKDLPKLLNTLELHLNRY</sequence>
<dbReference type="EMBL" id="JACJSI010000028">
    <property type="protein sequence ID" value="MBD2530988.1"/>
    <property type="molecule type" value="Genomic_DNA"/>
</dbReference>
<dbReference type="SMART" id="SM00530">
    <property type="entry name" value="HTH_XRE"/>
    <property type="match status" value="1"/>
</dbReference>
<reference evidence="2 3" key="1">
    <citation type="journal article" date="2020" name="ISME J.">
        <title>Comparative genomics reveals insights into cyanobacterial evolution and habitat adaptation.</title>
        <authorList>
            <person name="Chen M.Y."/>
            <person name="Teng W.K."/>
            <person name="Zhao L."/>
            <person name="Hu C.X."/>
            <person name="Zhou Y.K."/>
            <person name="Han B.P."/>
            <person name="Song L.R."/>
            <person name="Shu W.S."/>
        </authorList>
    </citation>
    <scope>NUCLEOTIDE SEQUENCE [LARGE SCALE GENOMIC DNA]</scope>
    <source>
        <strain evidence="2 3">FACHB-838</strain>
    </source>
</reference>
<name>A0ABR8DPF8_9NOSO</name>
<dbReference type="InterPro" id="IPR010982">
    <property type="entry name" value="Lambda_DNA-bd_dom_sf"/>
</dbReference>
<dbReference type="Pfam" id="PF01381">
    <property type="entry name" value="HTH_3"/>
    <property type="match status" value="1"/>
</dbReference>
<dbReference type="Proteomes" id="UP000623440">
    <property type="component" value="Unassembled WGS sequence"/>
</dbReference>
<feature type="domain" description="HTH cro/C1-type" evidence="1">
    <location>
        <begin position="423"/>
        <end position="477"/>
    </location>
</feature>
<gene>
    <name evidence="2" type="ORF">H6G97_15930</name>
</gene>
<organism evidence="2 3">
    <name type="scientific">Nostoc flagelliforme FACHB-838</name>
    <dbReference type="NCBI Taxonomy" id="2692904"/>
    <lineage>
        <taxon>Bacteria</taxon>
        <taxon>Bacillati</taxon>
        <taxon>Cyanobacteriota</taxon>
        <taxon>Cyanophyceae</taxon>
        <taxon>Nostocales</taxon>
        <taxon>Nostocaceae</taxon>
        <taxon>Nostoc</taxon>
    </lineage>
</organism>
<proteinExistence type="predicted"/>
<dbReference type="Gene3D" id="1.10.260.40">
    <property type="entry name" value="lambda repressor-like DNA-binding domains"/>
    <property type="match status" value="1"/>
</dbReference>
<accession>A0ABR8DPF8</accession>
<dbReference type="PROSITE" id="PS50943">
    <property type="entry name" value="HTH_CROC1"/>
    <property type="match status" value="1"/>
</dbReference>
<evidence type="ECO:0000259" key="1">
    <source>
        <dbReference type="PROSITE" id="PS50943"/>
    </source>
</evidence>
<dbReference type="CDD" id="cd00093">
    <property type="entry name" value="HTH_XRE"/>
    <property type="match status" value="1"/>
</dbReference>
<dbReference type="SUPFAM" id="SSF47413">
    <property type="entry name" value="lambda repressor-like DNA-binding domains"/>
    <property type="match status" value="1"/>
</dbReference>